<accession>A0A0K2LEI5</accession>
<protein>
    <submittedName>
        <fullName evidence="1">Uncharacterized protein</fullName>
    </submittedName>
</protein>
<proteinExistence type="predicted"/>
<dbReference type="KEGG" id="lhi:JP39_10125"/>
<sequence>MTTRNVKFMKVALMAVVAVLLMMLFVLQSRYTIPAVAIAAIALAVYSEDRISKTHTFKFTD</sequence>
<dbReference type="AlphaFoldDB" id="A0A0K2LEI5"/>
<dbReference type="EMBL" id="CP012559">
    <property type="protein sequence ID" value="ALB29680.1"/>
    <property type="molecule type" value="Genomic_DNA"/>
</dbReference>
<evidence type="ECO:0000313" key="2">
    <source>
        <dbReference type="Proteomes" id="UP000061546"/>
    </source>
</evidence>
<reference evidence="1 2" key="1">
    <citation type="submission" date="2015-08" db="EMBL/GenBank/DDBJ databases">
        <title>Genomic sequence of Lactobacillus heilongjiangensis DSM 28069, isolated from Chinese traditional pickle.</title>
        <authorList>
            <person name="Jiang X."/>
            <person name="Zheng B."/>
            <person name="Cheng H."/>
        </authorList>
    </citation>
    <scope>NUCLEOTIDE SEQUENCE [LARGE SCALE GENOMIC DNA]</scope>
    <source>
        <strain evidence="1 2">DSM 28069</strain>
    </source>
</reference>
<evidence type="ECO:0000313" key="1">
    <source>
        <dbReference type="EMBL" id="ALB29680.1"/>
    </source>
</evidence>
<dbReference type="Proteomes" id="UP000061546">
    <property type="component" value="Chromosome"/>
</dbReference>
<gene>
    <name evidence="1" type="ORF">JP39_10125</name>
</gene>
<keyword evidence="2" id="KW-1185">Reference proteome</keyword>
<organism evidence="1 2">
    <name type="scientific">Companilactobacillus heilongjiangensis</name>
    <dbReference type="NCBI Taxonomy" id="1074467"/>
    <lineage>
        <taxon>Bacteria</taxon>
        <taxon>Bacillati</taxon>
        <taxon>Bacillota</taxon>
        <taxon>Bacilli</taxon>
        <taxon>Lactobacillales</taxon>
        <taxon>Lactobacillaceae</taxon>
        <taxon>Companilactobacillus</taxon>
    </lineage>
</organism>
<dbReference type="RefSeq" id="WP_041501193.1">
    <property type="nucleotide sequence ID" value="NZ_BJDV01000005.1"/>
</dbReference>
<name>A0A0K2LEI5_9LACO</name>